<keyword evidence="2" id="KW-0808">Transferase</keyword>
<gene>
    <name evidence="2" type="ORF">H4K34_14700</name>
</gene>
<dbReference type="KEGG" id="chyd:H4K34_14700"/>
<dbReference type="RefSeq" id="WP_210758148.1">
    <property type="nucleotide sequence ID" value="NZ_CP060139.1"/>
</dbReference>
<dbReference type="SUPFAM" id="SSF55729">
    <property type="entry name" value="Acyl-CoA N-acyltransferases (Nat)"/>
    <property type="match status" value="1"/>
</dbReference>
<dbReference type="PANTHER" id="PTHR43415:SF3">
    <property type="entry name" value="GNAT-FAMILY ACETYLTRANSFERASE"/>
    <property type="match status" value="1"/>
</dbReference>
<dbReference type="PROSITE" id="PS51186">
    <property type="entry name" value="GNAT"/>
    <property type="match status" value="1"/>
</dbReference>
<dbReference type="InterPro" id="IPR000182">
    <property type="entry name" value="GNAT_dom"/>
</dbReference>
<keyword evidence="3" id="KW-1185">Reference proteome</keyword>
<accession>A0A7H0VD17</accession>
<feature type="domain" description="N-acetyltransferase" evidence="1">
    <location>
        <begin position="9"/>
        <end position="169"/>
    </location>
</feature>
<evidence type="ECO:0000259" key="1">
    <source>
        <dbReference type="PROSITE" id="PS51186"/>
    </source>
</evidence>
<dbReference type="EMBL" id="CP060139">
    <property type="protein sequence ID" value="QNR23615.1"/>
    <property type="molecule type" value="Genomic_DNA"/>
</dbReference>
<evidence type="ECO:0000313" key="2">
    <source>
        <dbReference type="EMBL" id="QNR23615.1"/>
    </source>
</evidence>
<dbReference type="InterPro" id="IPR016181">
    <property type="entry name" value="Acyl_CoA_acyltransferase"/>
</dbReference>
<dbReference type="GO" id="GO:0016747">
    <property type="term" value="F:acyltransferase activity, transferring groups other than amino-acyl groups"/>
    <property type="evidence" value="ECO:0007669"/>
    <property type="project" value="InterPro"/>
</dbReference>
<dbReference type="Gene3D" id="3.40.630.30">
    <property type="match status" value="1"/>
</dbReference>
<protein>
    <submittedName>
        <fullName evidence="2">GNAT family N-acetyltransferase</fullName>
    </submittedName>
</protein>
<dbReference type="AlphaFoldDB" id="A0A7H0VD17"/>
<dbReference type="Pfam" id="PF13302">
    <property type="entry name" value="Acetyltransf_3"/>
    <property type="match status" value="1"/>
</dbReference>
<organism evidence="2 3">
    <name type="scientific">Croceimicrobium hydrocarbonivorans</name>
    <dbReference type="NCBI Taxonomy" id="2761580"/>
    <lineage>
        <taxon>Bacteria</taxon>
        <taxon>Pseudomonadati</taxon>
        <taxon>Bacteroidota</taxon>
        <taxon>Flavobacteriia</taxon>
        <taxon>Flavobacteriales</taxon>
        <taxon>Owenweeksiaceae</taxon>
        <taxon>Croceimicrobium</taxon>
    </lineage>
</organism>
<name>A0A7H0VD17_9FLAO</name>
<evidence type="ECO:0000313" key="3">
    <source>
        <dbReference type="Proteomes" id="UP000516305"/>
    </source>
</evidence>
<proteinExistence type="predicted"/>
<dbReference type="PANTHER" id="PTHR43415">
    <property type="entry name" value="SPERMIDINE N(1)-ACETYLTRANSFERASE"/>
    <property type="match status" value="1"/>
</dbReference>
<reference evidence="2 3" key="1">
    <citation type="submission" date="2020-08" db="EMBL/GenBank/DDBJ databases">
        <title>Croceimicrobium hydrocarbonivorans gen. nov., sp. nov., a novel marine bacterium isolated from a bacterial consortium that degrades polyethylene terephthalate.</title>
        <authorList>
            <person name="Liu R."/>
        </authorList>
    </citation>
    <scope>NUCLEOTIDE SEQUENCE [LARGE SCALE GENOMIC DNA]</scope>
    <source>
        <strain evidence="2 3">A20-9</strain>
    </source>
</reference>
<dbReference type="Proteomes" id="UP000516305">
    <property type="component" value="Chromosome"/>
</dbReference>
<sequence length="175" mass="20148">MIKLQKEDISLRALEPEDLSLLLAWENNPEFWTSSQQRVPYSEYLMKQYLQEVGKSPYEVGQLRMMICYKDQSIGLADFFDFDIDHRRGALGILIGAESNRGQGLAEAALNLFIDYLFTAFDLQQLHVSIADGNAASLRLFEKCGFEKCGLRKQWYRQGDSFIDEHLLQLLKGSR</sequence>